<dbReference type="Pfam" id="PF01494">
    <property type="entry name" value="FAD_binding_3"/>
    <property type="match status" value="1"/>
</dbReference>
<name>A0A9X0LER5_9ACTN</name>
<dbReference type="GO" id="GO:0004497">
    <property type="term" value="F:monooxygenase activity"/>
    <property type="evidence" value="ECO:0007669"/>
    <property type="project" value="UniProtKB-KW"/>
</dbReference>
<evidence type="ECO:0000313" key="2">
    <source>
        <dbReference type="EMBL" id="KUJ47749.1"/>
    </source>
</evidence>
<keyword evidence="2" id="KW-0503">Monooxygenase</keyword>
<dbReference type="InterPro" id="IPR051704">
    <property type="entry name" value="FAD_aromatic-hydroxylase"/>
</dbReference>
<evidence type="ECO:0000313" key="3">
    <source>
        <dbReference type="Proteomes" id="UP000053246"/>
    </source>
</evidence>
<protein>
    <submittedName>
        <fullName evidence="2">Monooxygenase</fullName>
    </submittedName>
</protein>
<keyword evidence="3" id="KW-1185">Reference proteome</keyword>
<feature type="domain" description="FAD-binding" evidence="1">
    <location>
        <begin position="4"/>
        <end position="313"/>
    </location>
</feature>
<dbReference type="InterPro" id="IPR036188">
    <property type="entry name" value="FAD/NAD-bd_sf"/>
</dbReference>
<proteinExistence type="predicted"/>
<reference evidence="2 3" key="1">
    <citation type="submission" date="2015-10" db="EMBL/GenBank/DDBJ databases">
        <authorList>
            <person name="Ju K.-S."/>
            <person name="Doroghazi J.R."/>
            <person name="Metcalf W.W."/>
        </authorList>
    </citation>
    <scope>NUCLEOTIDE SEQUENCE [LARGE SCALE GENOMIC DNA]</scope>
    <source>
        <strain evidence="2 3">NRRL B-24793</strain>
    </source>
</reference>
<evidence type="ECO:0000259" key="1">
    <source>
        <dbReference type="Pfam" id="PF01494"/>
    </source>
</evidence>
<sequence>MRRAVIVGAGIAGLAAAARLGRDGWRTTVVERAPGRRSSGYLVNLLGSGYDAAQRLGLLPALSDRALGSFSTVLVRADGRPKFTVPAALAEATLGPHAMTVFRGDLEAALYAAAREHTEFRFGTTVTAIEQDADRVRVTLSDGSTEEADLLVGADGVHSATRTSVFGAQYRVDLPYVVAAVPLAEPVAEVPESSATTFIGPGRTAAVISLGPGRSSAFFTYRCEDPGWEVARGALDALRAAFADLGGGIPEALRQLATDPASAYFDQVSQVVMPRWSDGRVLLLGDAAWCVTLFAGHGAALALAGADRLGTALNRPDQDIPTALAGWGAALRPEVVKRQALARRGMHQYAPPSRVHVWLNDVTMRAITLPGVRGVLRRAVERQNG</sequence>
<keyword evidence="2" id="KW-0560">Oxidoreductase</keyword>
<dbReference type="GO" id="GO:0071949">
    <property type="term" value="F:FAD binding"/>
    <property type="evidence" value="ECO:0007669"/>
    <property type="project" value="InterPro"/>
</dbReference>
<accession>A0A9X0LER5</accession>
<organism evidence="2 3">
    <name type="scientific">Micromonospora maris</name>
    <dbReference type="NCBI Taxonomy" id="1003110"/>
    <lineage>
        <taxon>Bacteria</taxon>
        <taxon>Bacillati</taxon>
        <taxon>Actinomycetota</taxon>
        <taxon>Actinomycetes</taxon>
        <taxon>Micromonosporales</taxon>
        <taxon>Micromonosporaceae</taxon>
        <taxon>Micromonospora</taxon>
    </lineage>
</organism>
<dbReference type="AlphaFoldDB" id="A0A9X0LER5"/>
<dbReference type="SUPFAM" id="SSF51905">
    <property type="entry name" value="FAD/NAD(P)-binding domain"/>
    <property type="match status" value="1"/>
</dbReference>
<dbReference type="PANTHER" id="PTHR46865:SF8">
    <property type="entry name" value="POSSIBLE OXIDOREDUCTASE"/>
    <property type="match status" value="1"/>
</dbReference>
<comment type="caution">
    <text evidence="2">The sequence shown here is derived from an EMBL/GenBank/DDBJ whole genome shotgun (WGS) entry which is preliminary data.</text>
</comment>
<dbReference type="PRINTS" id="PR00420">
    <property type="entry name" value="RNGMNOXGNASE"/>
</dbReference>
<dbReference type="Proteomes" id="UP000053246">
    <property type="component" value="Unassembled WGS sequence"/>
</dbReference>
<gene>
    <name evidence="2" type="ORF">ADL17_01120</name>
</gene>
<dbReference type="Gene3D" id="3.50.50.60">
    <property type="entry name" value="FAD/NAD(P)-binding domain"/>
    <property type="match status" value="1"/>
</dbReference>
<dbReference type="EMBL" id="LMWI01000001">
    <property type="protein sequence ID" value="KUJ47749.1"/>
    <property type="molecule type" value="Genomic_DNA"/>
</dbReference>
<dbReference type="PANTHER" id="PTHR46865">
    <property type="entry name" value="OXIDOREDUCTASE-RELATED"/>
    <property type="match status" value="1"/>
</dbReference>
<dbReference type="RefSeq" id="WP_043719294.1">
    <property type="nucleotide sequence ID" value="NZ_LMWI01000001.1"/>
</dbReference>
<dbReference type="InterPro" id="IPR002938">
    <property type="entry name" value="FAD-bd"/>
</dbReference>